<sequence>MFTSEIKDGAELSRCHGSNGLAGAAAGTRHAQTWRRQASTCLQKPWTTRRQKQGLFFPDSDHGVAASISAISMAPQADEFRGFEGRIREKAGRCSKNEIEAIGSMRTRSAGKEILHARGPSEEKGIRFFFPRK</sequence>
<name>A0A0Q3G4V9_BRADI</name>
<proteinExistence type="predicted"/>
<accession>A0A0Q3G4V9</accession>
<dbReference type="InParanoid" id="A0A0Q3G4V9"/>
<dbReference type="EMBL" id="CM000881">
    <property type="protein sequence ID" value="KQK06351.1"/>
    <property type="molecule type" value="Genomic_DNA"/>
</dbReference>
<reference evidence="1 2" key="1">
    <citation type="journal article" date="2010" name="Nature">
        <title>Genome sequencing and analysis of the model grass Brachypodium distachyon.</title>
        <authorList>
            <consortium name="International Brachypodium Initiative"/>
        </authorList>
    </citation>
    <scope>NUCLEOTIDE SEQUENCE [LARGE SCALE GENOMIC DNA]</scope>
    <source>
        <strain evidence="1 2">Bd21</strain>
    </source>
</reference>
<dbReference type="AlphaFoldDB" id="A0A0Q3G4V9"/>
<dbReference type="Gramene" id="KQK06351">
    <property type="protein sequence ID" value="KQK06351"/>
    <property type="gene ID" value="BRADI_2g25905v3"/>
</dbReference>
<evidence type="ECO:0000313" key="1">
    <source>
        <dbReference type="EMBL" id="KQK06351.1"/>
    </source>
</evidence>
<reference evidence="2" key="3">
    <citation type="submission" date="2018-08" db="UniProtKB">
        <authorList>
            <consortium name="EnsemblPlants"/>
        </authorList>
    </citation>
    <scope>IDENTIFICATION</scope>
    <source>
        <strain evidence="2">cv. Bd21</strain>
    </source>
</reference>
<evidence type="ECO:0000313" key="2">
    <source>
        <dbReference type="EnsemblPlants" id="KQK06351"/>
    </source>
</evidence>
<evidence type="ECO:0000313" key="3">
    <source>
        <dbReference type="Proteomes" id="UP000008810"/>
    </source>
</evidence>
<reference evidence="1" key="2">
    <citation type="submission" date="2017-06" db="EMBL/GenBank/DDBJ databases">
        <title>WGS assembly of Brachypodium distachyon.</title>
        <authorList>
            <consortium name="The International Brachypodium Initiative"/>
            <person name="Lucas S."/>
            <person name="Harmon-Smith M."/>
            <person name="Lail K."/>
            <person name="Tice H."/>
            <person name="Grimwood J."/>
            <person name="Bruce D."/>
            <person name="Barry K."/>
            <person name="Shu S."/>
            <person name="Lindquist E."/>
            <person name="Wang M."/>
            <person name="Pitluck S."/>
            <person name="Vogel J.P."/>
            <person name="Garvin D.F."/>
            <person name="Mockler T.C."/>
            <person name="Schmutz J."/>
            <person name="Rokhsar D."/>
            <person name="Bevan M.W."/>
        </authorList>
    </citation>
    <scope>NUCLEOTIDE SEQUENCE</scope>
    <source>
        <strain evidence="1">Bd21</strain>
    </source>
</reference>
<gene>
    <name evidence="1" type="ORF">BRADI_2g25905v3</name>
</gene>
<organism evidence="1">
    <name type="scientific">Brachypodium distachyon</name>
    <name type="common">Purple false brome</name>
    <name type="synonym">Trachynia distachya</name>
    <dbReference type="NCBI Taxonomy" id="15368"/>
    <lineage>
        <taxon>Eukaryota</taxon>
        <taxon>Viridiplantae</taxon>
        <taxon>Streptophyta</taxon>
        <taxon>Embryophyta</taxon>
        <taxon>Tracheophyta</taxon>
        <taxon>Spermatophyta</taxon>
        <taxon>Magnoliopsida</taxon>
        <taxon>Liliopsida</taxon>
        <taxon>Poales</taxon>
        <taxon>Poaceae</taxon>
        <taxon>BOP clade</taxon>
        <taxon>Pooideae</taxon>
        <taxon>Stipodae</taxon>
        <taxon>Brachypodieae</taxon>
        <taxon>Brachypodium</taxon>
    </lineage>
</organism>
<protein>
    <submittedName>
        <fullName evidence="1 2">Uncharacterized protein</fullName>
    </submittedName>
</protein>
<dbReference type="EnsemblPlants" id="KQK06351">
    <property type="protein sequence ID" value="KQK06351"/>
    <property type="gene ID" value="BRADI_2g25905v3"/>
</dbReference>
<keyword evidence="3" id="KW-1185">Reference proteome</keyword>
<dbReference type="Proteomes" id="UP000008810">
    <property type="component" value="Chromosome 2"/>
</dbReference>